<reference evidence="9" key="1">
    <citation type="submission" date="2023-06" db="EMBL/GenBank/DDBJ databases">
        <title>Genome-scale phylogeny and comparative genomics of the fungal order Sordariales.</title>
        <authorList>
            <consortium name="Lawrence Berkeley National Laboratory"/>
            <person name="Hensen N."/>
            <person name="Bonometti L."/>
            <person name="Westerberg I."/>
            <person name="Brannstrom I.O."/>
            <person name="Guillou S."/>
            <person name="Cros-Aarteil S."/>
            <person name="Calhoun S."/>
            <person name="Haridas S."/>
            <person name="Kuo A."/>
            <person name="Mondo S."/>
            <person name="Pangilinan J."/>
            <person name="Riley R."/>
            <person name="Labutti K."/>
            <person name="Andreopoulos B."/>
            <person name="Lipzen A."/>
            <person name="Chen C."/>
            <person name="Yanf M."/>
            <person name="Daum C."/>
            <person name="Ng V."/>
            <person name="Clum A."/>
            <person name="Steindorff A."/>
            <person name="Ohm R."/>
            <person name="Martin F."/>
            <person name="Silar P."/>
            <person name="Natvig D."/>
            <person name="Lalanne C."/>
            <person name="Gautier V."/>
            <person name="Ament-Velasquez S.L."/>
            <person name="Kruys A."/>
            <person name="Hutchinson M.I."/>
            <person name="Powell A.J."/>
            <person name="Barry K."/>
            <person name="Miller A.N."/>
            <person name="Grigoriev I.V."/>
            <person name="Debuchy R."/>
            <person name="Gladieux P."/>
            <person name="Thoren M.H."/>
            <person name="Johannesson H."/>
        </authorList>
    </citation>
    <scope>NUCLEOTIDE SEQUENCE</scope>
    <source>
        <strain evidence="9">SMH2532-1</strain>
    </source>
</reference>
<dbReference type="EMBL" id="JAULSV010000005">
    <property type="protein sequence ID" value="KAK0643461.1"/>
    <property type="molecule type" value="Genomic_DNA"/>
</dbReference>
<sequence length="517" mass="56429">MPLYSEPPPLNPFSDDKPTLLVCWWITIFCAVIILLRISGRFVRTEKLFPEDKTAAIALLPLFLRMGCVHAILVYGTNNAQLADANLPDDVLHRKSIASGLVLLSRFLYAATLWTLKLAILEFFKRLNVTWERSYDVGLLFIRCTLAATFVAVIISDLAECRPFSHYWQVLPDPGGQCRQGYAQLLTMAVCNIVTDLLLVFFPIPIIIRSQMSTKRKVQLVLLFSLSLVVVAITLYRVPEIIRSHGSQQTRSLYASVELLFATAASNALVLGSFVRDRGVKKRKFKYDSIAAGSMERSSGSESRRPTLRHWGSDEDLVRDVGYGVKPDLRAPLSPTDNRGYVPARVAKMHEDMNSWNFPGQKRASAAHSAAHSDDPLLSVDGMSSTRSNSSATPRKVSFFDQGGLLSGDDGGSRRGSYVSGPLSPSGLPSPSKPASASGVRRGSTALLQDIGGLLNPRLSKPRKKSSSDLSPVPGSRQETPISTSPPTSPPVYPKSPPAWKSDIDFVDAGGLLSGSK</sequence>
<gene>
    <name evidence="9" type="ORF">B0T16DRAFT_430063</name>
</gene>
<name>A0AA40CLL0_9PEZI</name>
<proteinExistence type="inferred from homology"/>
<feature type="transmembrane region" description="Helical" evidence="7">
    <location>
        <begin position="220"/>
        <end position="238"/>
    </location>
</feature>
<dbReference type="PANTHER" id="PTHR33048:SF19">
    <property type="entry name" value="MEMBRANE PROTEIN PTH11-LIKE, PUTATIVE (AFU_ORTHOLOGUE AFUA_1G14080)-RELATED"/>
    <property type="match status" value="1"/>
</dbReference>
<protein>
    <recommendedName>
        <fullName evidence="8">Rhodopsin domain-containing protein</fullName>
    </recommendedName>
</protein>
<feature type="transmembrane region" description="Helical" evidence="7">
    <location>
        <begin position="57"/>
        <end position="77"/>
    </location>
</feature>
<accession>A0AA40CLL0</accession>
<evidence type="ECO:0000256" key="6">
    <source>
        <dbReference type="SAM" id="MobiDB-lite"/>
    </source>
</evidence>
<evidence type="ECO:0000256" key="5">
    <source>
        <dbReference type="ARBA" id="ARBA00038359"/>
    </source>
</evidence>
<evidence type="ECO:0000259" key="8">
    <source>
        <dbReference type="Pfam" id="PF20684"/>
    </source>
</evidence>
<comment type="caution">
    <text evidence="9">The sequence shown here is derived from an EMBL/GenBank/DDBJ whole genome shotgun (WGS) entry which is preliminary data.</text>
</comment>
<keyword evidence="3 7" id="KW-1133">Transmembrane helix</keyword>
<evidence type="ECO:0000256" key="2">
    <source>
        <dbReference type="ARBA" id="ARBA00022692"/>
    </source>
</evidence>
<comment type="subcellular location">
    <subcellularLocation>
        <location evidence="1">Membrane</location>
        <topology evidence="1">Multi-pass membrane protein</topology>
    </subcellularLocation>
</comment>
<evidence type="ECO:0000256" key="3">
    <source>
        <dbReference type="ARBA" id="ARBA00022989"/>
    </source>
</evidence>
<evidence type="ECO:0000313" key="9">
    <source>
        <dbReference type="EMBL" id="KAK0643461.1"/>
    </source>
</evidence>
<dbReference type="AlphaFoldDB" id="A0AA40CLL0"/>
<dbReference type="GO" id="GO:0016020">
    <property type="term" value="C:membrane"/>
    <property type="evidence" value="ECO:0007669"/>
    <property type="project" value="UniProtKB-SubCell"/>
</dbReference>
<keyword evidence="4 7" id="KW-0472">Membrane</keyword>
<feature type="transmembrane region" description="Helical" evidence="7">
    <location>
        <begin position="97"/>
        <end position="116"/>
    </location>
</feature>
<evidence type="ECO:0000256" key="1">
    <source>
        <dbReference type="ARBA" id="ARBA00004141"/>
    </source>
</evidence>
<keyword evidence="2 7" id="KW-0812">Transmembrane</keyword>
<feature type="compositionally biased region" description="Pro residues" evidence="6">
    <location>
        <begin position="487"/>
        <end position="497"/>
    </location>
</feature>
<evidence type="ECO:0000313" key="10">
    <source>
        <dbReference type="Proteomes" id="UP001174936"/>
    </source>
</evidence>
<evidence type="ECO:0000256" key="7">
    <source>
        <dbReference type="SAM" id="Phobius"/>
    </source>
</evidence>
<feature type="compositionally biased region" description="Low complexity" evidence="6">
    <location>
        <begin position="415"/>
        <end position="440"/>
    </location>
</feature>
<feature type="region of interest" description="Disordered" evidence="6">
    <location>
        <begin position="355"/>
        <end position="442"/>
    </location>
</feature>
<feature type="compositionally biased region" description="Polar residues" evidence="6">
    <location>
        <begin position="382"/>
        <end position="393"/>
    </location>
</feature>
<dbReference type="InterPro" id="IPR052337">
    <property type="entry name" value="SAT4-like"/>
</dbReference>
<feature type="transmembrane region" description="Helical" evidence="7">
    <location>
        <begin position="182"/>
        <end position="208"/>
    </location>
</feature>
<evidence type="ECO:0000256" key="4">
    <source>
        <dbReference type="ARBA" id="ARBA00023136"/>
    </source>
</evidence>
<feature type="region of interest" description="Disordered" evidence="6">
    <location>
        <begin position="454"/>
        <end position="505"/>
    </location>
</feature>
<feature type="transmembrane region" description="Helical" evidence="7">
    <location>
        <begin position="18"/>
        <end position="36"/>
    </location>
</feature>
<dbReference type="InterPro" id="IPR049326">
    <property type="entry name" value="Rhodopsin_dom_fungi"/>
</dbReference>
<dbReference type="PANTHER" id="PTHR33048">
    <property type="entry name" value="PTH11-LIKE INTEGRAL MEMBRANE PROTEIN (AFU_ORTHOLOGUE AFUA_5G11245)"/>
    <property type="match status" value="1"/>
</dbReference>
<feature type="transmembrane region" description="Helical" evidence="7">
    <location>
        <begin position="137"/>
        <end position="155"/>
    </location>
</feature>
<feature type="transmembrane region" description="Helical" evidence="7">
    <location>
        <begin position="253"/>
        <end position="275"/>
    </location>
</feature>
<dbReference type="Pfam" id="PF20684">
    <property type="entry name" value="Fung_rhodopsin"/>
    <property type="match status" value="1"/>
</dbReference>
<organism evidence="9 10">
    <name type="scientific">Cercophora newfieldiana</name>
    <dbReference type="NCBI Taxonomy" id="92897"/>
    <lineage>
        <taxon>Eukaryota</taxon>
        <taxon>Fungi</taxon>
        <taxon>Dikarya</taxon>
        <taxon>Ascomycota</taxon>
        <taxon>Pezizomycotina</taxon>
        <taxon>Sordariomycetes</taxon>
        <taxon>Sordariomycetidae</taxon>
        <taxon>Sordariales</taxon>
        <taxon>Lasiosphaeriaceae</taxon>
        <taxon>Cercophora</taxon>
    </lineage>
</organism>
<comment type="similarity">
    <text evidence="5">Belongs to the SAT4 family.</text>
</comment>
<feature type="domain" description="Rhodopsin" evidence="8">
    <location>
        <begin position="36"/>
        <end position="249"/>
    </location>
</feature>
<dbReference type="Proteomes" id="UP001174936">
    <property type="component" value="Unassembled WGS sequence"/>
</dbReference>
<keyword evidence="10" id="KW-1185">Reference proteome</keyword>